<gene>
    <name evidence="1" type="ORF">CR105_23115</name>
</gene>
<comment type="caution">
    <text evidence="1">The sequence shown here is derived from an EMBL/GenBank/DDBJ whole genome shotgun (WGS) entry which is preliminary data.</text>
</comment>
<sequence>MKSKMRFFALQNSKRARTTAKRLTAMVREYKRDPVRNFRMGSEAAALAMKVSYYLRQSETGGRIILTQDGKRRQLFLVDKSNSQQSCGY</sequence>
<accession>A0A2G8T9F3</accession>
<evidence type="ECO:0000313" key="1">
    <source>
        <dbReference type="EMBL" id="PIL42624.1"/>
    </source>
</evidence>
<keyword evidence="2" id="KW-1185">Reference proteome</keyword>
<dbReference type="AlphaFoldDB" id="A0A2G8T9F3"/>
<dbReference type="RefSeq" id="WP_143752804.1">
    <property type="nucleotide sequence ID" value="NZ_JBHLYV010000064.1"/>
</dbReference>
<dbReference type="OrthoDB" id="9915259at2"/>
<protein>
    <submittedName>
        <fullName evidence="1">Uncharacterized protein</fullName>
    </submittedName>
</protein>
<name>A0A2G8T9F3_9BURK</name>
<proteinExistence type="predicted"/>
<evidence type="ECO:0000313" key="2">
    <source>
        <dbReference type="Proteomes" id="UP000230390"/>
    </source>
</evidence>
<organism evidence="1 2">
    <name type="scientific">Massilia eurypsychrophila</name>
    <dbReference type="NCBI Taxonomy" id="1485217"/>
    <lineage>
        <taxon>Bacteria</taxon>
        <taxon>Pseudomonadati</taxon>
        <taxon>Pseudomonadota</taxon>
        <taxon>Betaproteobacteria</taxon>
        <taxon>Burkholderiales</taxon>
        <taxon>Oxalobacteraceae</taxon>
        <taxon>Telluria group</taxon>
        <taxon>Massilia</taxon>
    </lineage>
</organism>
<dbReference type="Proteomes" id="UP000230390">
    <property type="component" value="Unassembled WGS sequence"/>
</dbReference>
<dbReference type="EMBL" id="PDOC01000023">
    <property type="protein sequence ID" value="PIL42624.1"/>
    <property type="molecule type" value="Genomic_DNA"/>
</dbReference>
<reference evidence="1 2" key="1">
    <citation type="submission" date="2017-10" db="EMBL/GenBank/DDBJ databases">
        <title>Massilia psychrophilum sp. nov., a novel purple-pigmented bacterium isolated from Tianshan glacier, Xinjiang Municipality, China.</title>
        <authorList>
            <person name="Wang H."/>
        </authorList>
    </citation>
    <scope>NUCLEOTIDE SEQUENCE [LARGE SCALE GENOMIC DNA]</scope>
    <source>
        <strain evidence="1 2">JCM 30074</strain>
    </source>
</reference>